<dbReference type="PANTHER" id="PTHR33233:SF14">
    <property type="entry name" value="ENDONUCLEASE_EXONUCLEASE_PHOSPHATASE"/>
    <property type="match status" value="1"/>
</dbReference>
<comment type="caution">
    <text evidence="3">The sequence shown here is derived from an EMBL/GenBank/DDBJ whole genome shotgun (WGS) entry which is preliminary data.</text>
</comment>
<dbReference type="EMBL" id="BAABME010000891">
    <property type="protein sequence ID" value="GAA0146191.1"/>
    <property type="molecule type" value="Genomic_DNA"/>
</dbReference>
<evidence type="ECO:0000313" key="3">
    <source>
        <dbReference type="EMBL" id="GAA0146191.1"/>
    </source>
</evidence>
<name>A0AAV3P4B8_LITER</name>
<feature type="compositionally biased region" description="Low complexity" evidence="1">
    <location>
        <begin position="363"/>
        <end position="372"/>
    </location>
</feature>
<accession>A0AAV3P4B8</accession>
<reference evidence="3 4" key="1">
    <citation type="submission" date="2024-01" db="EMBL/GenBank/DDBJ databases">
        <title>The complete chloroplast genome sequence of Lithospermum erythrorhizon: insights into the phylogenetic relationship among Boraginaceae species and the maternal lineages of purple gromwells.</title>
        <authorList>
            <person name="Okada T."/>
            <person name="Watanabe K."/>
        </authorList>
    </citation>
    <scope>NUCLEOTIDE SEQUENCE [LARGE SCALE GENOMIC DNA]</scope>
</reference>
<evidence type="ECO:0000259" key="2">
    <source>
        <dbReference type="Pfam" id="PF14111"/>
    </source>
</evidence>
<feature type="region of interest" description="Disordered" evidence="1">
    <location>
        <begin position="342"/>
        <end position="383"/>
    </location>
</feature>
<feature type="domain" description="DUF4283" evidence="2">
    <location>
        <begin position="95"/>
        <end position="175"/>
    </location>
</feature>
<dbReference type="AlphaFoldDB" id="A0AAV3P4B8"/>
<keyword evidence="4" id="KW-1185">Reference proteome</keyword>
<dbReference type="PANTHER" id="PTHR33233">
    <property type="entry name" value="ENDONUCLEASE/EXONUCLEASE/PHOSPHATASE"/>
    <property type="match status" value="1"/>
</dbReference>
<dbReference type="Pfam" id="PF14111">
    <property type="entry name" value="DUF4283"/>
    <property type="match status" value="1"/>
</dbReference>
<protein>
    <recommendedName>
        <fullName evidence="2">DUF4283 domain-containing protein</fullName>
    </recommendedName>
</protein>
<sequence length="383" mass="42873">MLSNSLNQTNPVPGQSPHLLVNAVAHGAAPATTQPQNALKVSVHLSSAAAAPTYAVVVNSLTSLNRMKLAFIPPYVVNGRSVGEYKVIDVLPGINRWKSATLGYVMGFRPEFDQMEKFAKSNWEKFGFESMHKLSAGMFLFQFQSDVDRDRMLEDGPWIFARRPLVIKAWTHDAKIDRKGEARVLVWPLMADSATSALERMAYARIYVEIDVNWAFPEFVPLMDDLGNEFQQKISFEWIPPKCSYCNVFGHSDGRCFHSGAPPKKAEDVQVKLRKHRVVQKWKPKSIPVESKVESVVQQIPIEVSQDEIIEDVVVDRIVVDNRRGTSHGSIPVKNTFASLDEEESEIEKVDADPIMRNVVDGSDSSSKTQSSKNGENKKKSQS</sequence>
<dbReference type="InterPro" id="IPR025558">
    <property type="entry name" value="DUF4283"/>
</dbReference>
<gene>
    <name evidence="3" type="ORF">LIER_06204</name>
</gene>
<proteinExistence type="predicted"/>
<dbReference type="Proteomes" id="UP001454036">
    <property type="component" value="Unassembled WGS sequence"/>
</dbReference>
<evidence type="ECO:0000256" key="1">
    <source>
        <dbReference type="SAM" id="MobiDB-lite"/>
    </source>
</evidence>
<evidence type="ECO:0000313" key="4">
    <source>
        <dbReference type="Proteomes" id="UP001454036"/>
    </source>
</evidence>
<organism evidence="3 4">
    <name type="scientific">Lithospermum erythrorhizon</name>
    <name type="common">Purple gromwell</name>
    <name type="synonym">Lithospermum officinale var. erythrorhizon</name>
    <dbReference type="NCBI Taxonomy" id="34254"/>
    <lineage>
        <taxon>Eukaryota</taxon>
        <taxon>Viridiplantae</taxon>
        <taxon>Streptophyta</taxon>
        <taxon>Embryophyta</taxon>
        <taxon>Tracheophyta</taxon>
        <taxon>Spermatophyta</taxon>
        <taxon>Magnoliopsida</taxon>
        <taxon>eudicotyledons</taxon>
        <taxon>Gunneridae</taxon>
        <taxon>Pentapetalae</taxon>
        <taxon>asterids</taxon>
        <taxon>lamiids</taxon>
        <taxon>Boraginales</taxon>
        <taxon>Boraginaceae</taxon>
        <taxon>Boraginoideae</taxon>
        <taxon>Lithospermeae</taxon>
        <taxon>Lithospermum</taxon>
    </lineage>
</organism>